<organism evidence="1 2">
    <name type="scientific">Ensete ventricosum</name>
    <name type="common">Abyssinian banana</name>
    <name type="synonym">Musa ensete</name>
    <dbReference type="NCBI Taxonomy" id="4639"/>
    <lineage>
        <taxon>Eukaryota</taxon>
        <taxon>Viridiplantae</taxon>
        <taxon>Streptophyta</taxon>
        <taxon>Embryophyta</taxon>
        <taxon>Tracheophyta</taxon>
        <taxon>Spermatophyta</taxon>
        <taxon>Magnoliopsida</taxon>
        <taxon>Liliopsida</taxon>
        <taxon>Zingiberales</taxon>
        <taxon>Musaceae</taxon>
        <taxon>Ensete</taxon>
    </lineage>
</organism>
<dbReference type="Proteomes" id="UP000287651">
    <property type="component" value="Unassembled WGS sequence"/>
</dbReference>
<sequence>YLLSHPKDLSSETLKSSLSSWKTKRSLGKKQKMKITVMTPDDRFITLDVDPDESVRSVCFEALFFCNALSEMTVKIQSLLLNFVIGFDLLSCRLRMLKRCLRWRYVCFESVSLALMYADPFDVEAQKKIEASIRQVL</sequence>
<protein>
    <submittedName>
        <fullName evidence="1">Uncharacterized protein</fullName>
    </submittedName>
</protein>
<accession>A0A426YBW6</accession>
<name>A0A426YBW6_ENSVE</name>
<reference evidence="1 2" key="1">
    <citation type="journal article" date="2014" name="Agronomy (Basel)">
        <title>A Draft Genome Sequence for Ensete ventricosum, the Drought-Tolerant Tree Against Hunger.</title>
        <authorList>
            <person name="Harrison J."/>
            <person name="Moore K.A."/>
            <person name="Paszkiewicz K."/>
            <person name="Jones T."/>
            <person name="Grant M."/>
            <person name="Ambacheew D."/>
            <person name="Muzemil S."/>
            <person name="Studholme D.J."/>
        </authorList>
    </citation>
    <scope>NUCLEOTIDE SEQUENCE [LARGE SCALE GENOMIC DNA]</scope>
</reference>
<proteinExistence type="predicted"/>
<feature type="non-terminal residue" evidence="1">
    <location>
        <position position="1"/>
    </location>
</feature>
<evidence type="ECO:0000313" key="2">
    <source>
        <dbReference type="Proteomes" id="UP000287651"/>
    </source>
</evidence>
<dbReference type="AlphaFoldDB" id="A0A426YBW6"/>
<dbReference type="EMBL" id="AMZH03013462">
    <property type="protein sequence ID" value="RRT49225.1"/>
    <property type="molecule type" value="Genomic_DNA"/>
</dbReference>
<evidence type="ECO:0000313" key="1">
    <source>
        <dbReference type="EMBL" id="RRT49225.1"/>
    </source>
</evidence>
<gene>
    <name evidence="1" type="ORF">B296_00052535</name>
</gene>
<comment type="caution">
    <text evidence="1">The sequence shown here is derived from an EMBL/GenBank/DDBJ whole genome shotgun (WGS) entry which is preliminary data.</text>
</comment>